<evidence type="ECO:0000256" key="6">
    <source>
        <dbReference type="PROSITE-ProRule" id="PRU00259"/>
    </source>
</evidence>
<dbReference type="Gene3D" id="1.25.10.10">
    <property type="entry name" value="Leucine-rich Repeat Variant"/>
    <property type="match status" value="2"/>
</dbReference>
<dbReference type="PANTHER" id="PTHR45976">
    <property type="entry name" value="ARMADILLO SEGMENT POLARITY PROTEIN"/>
    <property type="match status" value="1"/>
</dbReference>
<dbReference type="GO" id="GO:0016055">
    <property type="term" value="P:Wnt signaling pathway"/>
    <property type="evidence" value="ECO:0007669"/>
    <property type="project" value="UniProtKB-KW"/>
</dbReference>
<dbReference type="InterPro" id="IPR000225">
    <property type="entry name" value="Armadillo"/>
</dbReference>
<dbReference type="SUPFAM" id="SSF48371">
    <property type="entry name" value="ARM repeat"/>
    <property type="match status" value="1"/>
</dbReference>
<dbReference type="GO" id="GO:0045296">
    <property type="term" value="F:cadherin binding"/>
    <property type="evidence" value="ECO:0007669"/>
    <property type="project" value="InterPro"/>
</dbReference>
<keyword evidence="3" id="KW-0879">Wnt signaling pathway</keyword>
<evidence type="ECO:0000256" key="1">
    <source>
        <dbReference type="ARBA" id="ARBA00004413"/>
    </source>
</evidence>
<evidence type="ECO:0000256" key="5">
    <source>
        <dbReference type="ARBA" id="ARBA00022889"/>
    </source>
</evidence>
<keyword evidence="5" id="KW-0130">Cell adhesion</keyword>
<reference evidence="7" key="1">
    <citation type="journal article" date="2023" name="G3 (Bethesda)">
        <title>Whole genome assemblies of Zophobas morio and Tenebrio molitor.</title>
        <authorList>
            <person name="Kaur S."/>
            <person name="Stinson S.A."/>
            <person name="diCenzo G.C."/>
        </authorList>
    </citation>
    <scope>NUCLEOTIDE SEQUENCE</scope>
    <source>
        <strain evidence="7">QUZm001</strain>
    </source>
</reference>
<dbReference type="PROSITE" id="PS50176">
    <property type="entry name" value="ARM_REPEAT"/>
    <property type="match status" value="1"/>
</dbReference>
<dbReference type="GO" id="GO:0007155">
    <property type="term" value="P:cell adhesion"/>
    <property type="evidence" value="ECO:0007669"/>
    <property type="project" value="UniProtKB-KW"/>
</dbReference>
<gene>
    <name evidence="7" type="ORF">Zmor_004961</name>
</gene>
<dbReference type="InterPro" id="IPR013284">
    <property type="entry name" value="Beta-catenin"/>
</dbReference>
<sequence length="168" mass="19064">MIERTTICPAGSASRSTFVQQGPVELVRIMRSYDYEKLLWTTSRVLKVLSVCPSNKPAIVEAGGMQKMAQNAVRLNYGIQKLGLNFGEIHTVCWRSNKRRSIYWHESRTIVPLFANKWSTDIVQLWFNLVAAGVLYELAADKERAEKIEQEGATLPLTELLHSPPYKP</sequence>
<feature type="repeat" description="ARM" evidence="6">
    <location>
        <begin position="21"/>
        <end position="64"/>
    </location>
</feature>
<dbReference type="AlphaFoldDB" id="A0AA38ML62"/>
<dbReference type="EMBL" id="JALNTZ010000002">
    <property type="protein sequence ID" value="KAJ3660516.1"/>
    <property type="molecule type" value="Genomic_DNA"/>
</dbReference>
<keyword evidence="8" id="KW-1185">Reference proteome</keyword>
<dbReference type="GO" id="GO:0005886">
    <property type="term" value="C:plasma membrane"/>
    <property type="evidence" value="ECO:0007669"/>
    <property type="project" value="UniProtKB-SubCell"/>
</dbReference>
<dbReference type="InterPro" id="IPR016024">
    <property type="entry name" value="ARM-type_fold"/>
</dbReference>
<dbReference type="InterPro" id="IPR011989">
    <property type="entry name" value="ARM-like"/>
</dbReference>
<name>A0AA38ML62_9CUCU</name>
<evidence type="ECO:0000256" key="3">
    <source>
        <dbReference type="ARBA" id="ARBA00022687"/>
    </source>
</evidence>
<proteinExistence type="predicted"/>
<keyword evidence="4" id="KW-0709">Segmentation polarity protein</keyword>
<protein>
    <recommendedName>
        <fullName evidence="2">Armadillo segment polarity protein</fullName>
    </recommendedName>
</protein>
<accession>A0AA38ML62</accession>
<dbReference type="GO" id="GO:0007367">
    <property type="term" value="P:segment polarity determination"/>
    <property type="evidence" value="ECO:0007669"/>
    <property type="project" value="UniProtKB-KW"/>
</dbReference>
<comment type="subcellular location">
    <subcellularLocation>
        <location evidence="1">Cell membrane</location>
        <topology evidence="1">Peripheral membrane protein</topology>
        <orientation evidence="1">Cytoplasmic side</orientation>
    </subcellularLocation>
</comment>
<comment type="caution">
    <text evidence="7">The sequence shown here is derived from an EMBL/GenBank/DDBJ whole genome shotgun (WGS) entry which is preliminary data.</text>
</comment>
<evidence type="ECO:0000256" key="4">
    <source>
        <dbReference type="ARBA" id="ARBA00022716"/>
    </source>
</evidence>
<keyword evidence="4" id="KW-0217">Developmental protein</keyword>
<organism evidence="7 8">
    <name type="scientific">Zophobas morio</name>
    <dbReference type="NCBI Taxonomy" id="2755281"/>
    <lineage>
        <taxon>Eukaryota</taxon>
        <taxon>Metazoa</taxon>
        <taxon>Ecdysozoa</taxon>
        <taxon>Arthropoda</taxon>
        <taxon>Hexapoda</taxon>
        <taxon>Insecta</taxon>
        <taxon>Pterygota</taxon>
        <taxon>Neoptera</taxon>
        <taxon>Endopterygota</taxon>
        <taxon>Coleoptera</taxon>
        <taxon>Polyphaga</taxon>
        <taxon>Cucujiformia</taxon>
        <taxon>Tenebrionidae</taxon>
        <taxon>Zophobas</taxon>
    </lineage>
</organism>
<evidence type="ECO:0000256" key="2">
    <source>
        <dbReference type="ARBA" id="ARBA00022289"/>
    </source>
</evidence>
<evidence type="ECO:0000313" key="8">
    <source>
        <dbReference type="Proteomes" id="UP001168821"/>
    </source>
</evidence>
<dbReference type="Proteomes" id="UP001168821">
    <property type="component" value="Unassembled WGS sequence"/>
</dbReference>
<evidence type="ECO:0000313" key="7">
    <source>
        <dbReference type="EMBL" id="KAJ3660516.1"/>
    </source>
</evidence>